<feature type="transmembrane region" description="Helical" evidence="4">
    <location>
        <begin position="132"/>
        <end position="152"/>
    </location>
</feature>
<proteinExistence type="predicted"/>
<dbReference type="PANTHER" id="PTHR23521">
    <property type="entry name" value="TRANSPORTER MFS SUPERFAMILY"/>
    <property type="match status" value="1"/>
</dbReference>
<dbReference type="Gene3D" id="1.20.1250.20">
    <property type="entry name" value="MFS general substrate transporter like domains"/>
    <property type="match status" value="2"/>
</dbReference>
<feature type="transmembrane region" description="Helical" evidence="4">
    <location>
        <begin position="199"/>
        <end position="226"/>
    </location>
</feature>
<evidence type="ECO:0000256" key="4">
    <source>
        <dbReference type="SAM" id="Phobius"/>
    </source>
</evidence>
<dbReference type="AlphaFoldDB" id="Q0FP84"/>
<feature type="transmembrane region" description="Helical" evidence="4">
    <location>
        <begin position="232"/>
        <end position="253"/>
    </location>
</feature>
<dbReference type="OrthoDB" id="9810614at2"/>
<dbReference type="HOGENOM" id="CLU_035018_1_1_5"/>
<feature type="transmembrane region" description="Helical" evidence="4">
    <location>
        <begin position="353"/>
        <end position="372"/>
    </location>
</feature>
<dbReference type="EMBL" id="AATQ01000019">
    <property type="protein sequence ID" value="EAU45975.1"/>
    <property type="molecule type" value="Genomic_DNA"/>
</dbReference>
<comment type="caution">
    <text evidence="6">The sequence shown here is derived from an EMBL/GenBank/DDBJ whole genome shotgun (WGS) entry which is preliminary data.</text>
</comment>
<dbReference type="STRING" id="314265.R2601_26916"/>
<keyword evidence="1 4" id="KW-0812">Transmembrane</keyword>
<evidence type="ECO:0000259" key="5">
    <source>
        <dbReference type="PROSITE" id="PS50850"/>
    </source>
</evidence>
<evidence type="ECO:0000256" key="1">
    <source>
        <dbReference type="ARBA" id="ARBA00022692"/>
    </source>
</evidence>
<feature type="transmembrane region" description="Helical" evidence="4">
    <location>
        <begin position="289"/>
        <end position="311"/>
    </location>
</feature>
<dbReference type="GO" id="GO:0005886">
    <property type="term" value="C:plasma membrane"/>
    <property type="evidence" value="ECO:0007669"/>
    <property type="project" value="TreeGrafter"/>
</dbReference>
<name>Q0FP84_SALBH</name>
<dbReference type="CDD" id="cd17477">
    <property type="entry name" value="MFS_YcaD_like"/>
    <property type="match status" value="1"/>
</dbReference>
<dbReference type="GO" id="GO:0022857">
    <property type="term" value="F:transmembrane transporter activity"/>
    <property type="evidence" value="ECO:0007669"/>
    <property type="project" value="InterPro"/>
</dbReference>
<feature type="transmembrane region" description="Helical" evidence="4">
    <location>
        <begin position="103"/>
        <end position="120"/>
    </location>
</feature>
<keyword evidence="7" id="KW-1185">Reference proteome</keyword>
<dbReference type="eggNOG" id="COG0477">
    <property type="taxonomic scope" value="Bacteria"/>
</dbReference>
<evidence type="ECO:0000256" key="2">
    <source>
        <dbReference type="ARBA" id="ARBA00022989"/>
    </source>
</evidence>
<protein>
    <recommendedName>
        <fullName evidence="5">Major facilitator superfamily (MFS) profile domain-containing protein</fullName>
    </recommendedName>
</protein>
<feature type="transmembrane region" description="Helical" evidence="4">
    <location>
        <begin position="265"/>
        <end position="283"/>
    </location>
</feature>
<dbReference type="InterPro" id="IPR047200">
    <property type="entry name" value="MFS_YcaD-like"/>
</dbReference>
<dbReference type="PANTHER" id="PTHR23521:SF3">
    <property type="entry name" value="MFS TRANSPORTER"/>
    <property type="match status" value="1"/>
</dbReference>
<accession>Q0FP84</accession>
<dbReference type="Proteomes" id="UP000006230">
    <property type="component" value="Unassembled WGS sequence"/>
</dbReference>
<dbReference type="SUPFAM" id="SSF103473">
    <property type="entry name" value="MFS general substrate transporter"/>
    <property type="match status" value="1"/>
</dbReference>
<evidence type="ECO:0000313" key="7">
    <source>
        <dbReference type="Proteomes" id="UP000006230"/>
    </source>
</evidence>
<dbReference type="InterPro" id="IPR020846">
    <property type="entry name" value="MFS_dom"/>
</dbReference>
<keyword evidence="2 4" id="KW-1133">Transmembrane helix</keyword>
<evidence type="ECO:0000256" key="3">
    <source>
        <dbReference type="ARBA" id="ARBA00023136"/>
    </source>
</evidence>
<feature type="transmembrane region" description="Helical" evidence="4">
    <location>
        <begin position="158"/>
        <end position="179"/>
    </location>
</feature>
<sequence>MLDVFKHSWALLLGMLLLMLGNGLQGSLLGVRGSGEGFSAFSMSVVMSAYFAGFLIASMVTPGMIRRVGHVRVFAALGSFISAVLILYPSFPHPAAWTIERMIIGFCYCGVYVTAESWLNNSTSNESRGQALSAYMMVQMLGIIAAQAMLLVPDPSGFLLFVIPSVLVSIAFAPILLSVSPTPAFATTKRMSLRELYGVSPLGFVGIFLLGGVFAAQFGMAAVFAAEAGLRLSQISMFVASFYVGALVTQYPLGWLSDRMDRRRLVAIVALLGGVAAVFATAMTGQFMVLLGAAFVIGGASNPLYSLLIAYTNDYLDHDDMAAASAGLLFVNGVGAIAGPIITGYAMQVFGPGAYFALIAVLLLSLTAYAFFRMTVRAAPSVDDTSAYTAVSPSSSPVAVAVAQELAIETAEAEAEAEAEALREAS</sequence>
<feature type="domain" description="Major facilitator superfamily (MFS) profile" evidence="5">
    <location>
        <begin position="199"/>
        <end position="426"/>
    </location>
</feature>
<dbReference type="RefSeq" id="WP_007801217.1">
    <property type="nucleotide sequence ID" value="NZ_DS022276.1"/>
</dbReference>
<dbReference type="Pfam" id="PF07690">
    <property type="entry name" value="MFS_1"/>
    <property type="match status" value="1"/>
</dbReference>
<feature type="transmembrane region" description="Helical" evidence="4">
    <location>
        <begin position="323"/>
        <end position="347"/>
    </location>
</feature>
<dbReference type="InterPro" id="IPR036259">
    <property type="entry name" value="MFS_trans_sf"/>
</dbReference>
<feature type="transmembrane region" description="Helical" evidence="4">
    <location>
        <begin position="73"/>
        <end position="91"/>
    </location>
</feature>
<reference evidence="6 7" key="1">
    <citation type="journal article" date="2010" name="J. Bacteriol.">
        <title>Genome sequences of Pelagibaca bermudensis HTCC2601T and Maritimibacter alkaliphilus HTCC2654T, the type strains of two marine Roseobacter genera.</title>
        <authorList>
            <person name="Thrash J.C."/>
            <person name="Cho J.C."/>
            <person name="Ferriera S."/>
            <person name="Johnson J."/>
            <person name="Vergin K.L."/>
            <person name="Giovannoni S.J."/>
        </authorList>
    </citation>
    <scope>NUCLEOTIDE SEQUENCE [LARGE SCALE GENOMIC DNA]</scope>
    <source>
        <strain evidence="7">DSM 26914 / JCM 13377 / KCTC 12554 / HTCC2601</strain>
    </source>
</reference>
<gene>
    <name evidence="6" type="ORF">R2601_26916</name>
</gene>
<organism evidence="6 7">
    <name type="scientific">Salipiger bermudensis (strain DSM 26914 / JCM 13377 / KCTC 12554 / HTCC2601)</name>
    <name type="common">Pelagibaca bermudensis</name>
    <dbReference type="NCBI Taxonomy" id="314265"/>
    <lineage>
        <taxon>Bacteria</taxon>
        <taxon>Pseudomonadati</taxon>
        <taxon>Pseudomonadota</taxon>
        <taxon>Alphaproteobacteria</taxon>
        <taxon>Rhodobacterales</taxon>
        <taxon>Roseobacteraceae</taxon>
        <taxon>Salipiger</taxon>
    </lineage>
</organism>
<feature type="transmembrane region" description="Helical" evidence="4">
    <location>
        <begin position="40"/>
        <end position="61"/>
    </location>
</feature>
<evidence type="ECO:0000313" key="6">
    <source>
        <dbReference type="EMBL" id="EAU45975.1"/>
    </source>
</evidence>
<dbReference type="InterPro" id="IPR011701">
    <property type="entry name" value="MFS"/>
</dbReference>
<dbReference type="PROSITE" id="PS50850">
    <property type="entry name" value="MFS"/>
    <property type="match status" value="1"/>
</dbReference>
<keyword evidence="3 4" id="KW-0472">Membrane</keyword>